<dbReference type="PROSITE" id="PS51257">
    <property type="entry name" value="PROKAR_LIPOPROTEIN"/>
    <property type="match status" value="1"/>
</dbReference>
<reference evidence="3 4" key="1">
    <citation type="submission" date="2020-04" db="EMBL/GenBank/DDBJ databases">
        <title>MicrobeNet Type strains.</title>
        <authorList>
            <person name="Nicholson A.C."/>
        </authorList>
    </citation>
    <scope>NUCLEOTIDE SEQUENCE [LARGE SCALE GENOMIC DNA]</scope>
    <source>
        <strain evidence="3 4">ATCC 23612</strain>
    </source>
</reference>
<comment type="caution">
    <text evidence="3">The sequence shown here is derived from an EMBL/GenBank/DDBJ whole genome shotgun (WGS) entry which is preliminary data.</text>
</comment>
<gene>
    <name evidence="3" type="ORF">HGB44_22205</name>
</gene>
<feature type="region of interest" description="Disordered" evidence="1">
    <location>
        <begin position="243"/>
        <end position="275"/>
    </location>
</feature>
<accession>A0A7X6MIG4</accession>
<evidence type="ECO:0000256" key="1">
    <source>
        <dbReference type="SAM" id="MobiDB-lite"/>
    </source>
</evidence>
<name>A0A7X6MIG4_9ACTN</name>
<feature type="signal peptide" evidence="2">
    <location>
        <begin position="1"/>
        <end position="25"/>
    </location>
</feature>
<proteinExistence type="predicted"/>
<dbReference type="AlphaFoldDB" id="A0A7X6MIG4"/>
<feature type="chain" id="PRO_5038537821" description="Lipoprotein" evidence="2">
    <location>
        <begin position="26"/>
        <end position="275"/>
    </location>
</feature>
<feature type="compositionally biased region" description="Acidic residues" evidence="1">
    <location>
        <begin position="60"/>
        <end position="69"/>
    </location>
</feature>
<dbReference type="RefSeq" id="WP_061081643.1">
    <property type="nucleotide sequence ID" value="NZ_JAAXPG010000023.1"/>
</dbReference>
<sequence length="275" mass="30061">MSPRTHTASWAALLLALALSGCAPLQEGLHRLADDAALNPIQGYDRVDPDAPFAGSPAEDYGEGFDTPEAEPVGSFSEEQVAHAYATTRDFLEAVYLDEDAVFDEDNSEFNALLSGRALEWYLDDLGHEDPERDTRRLPFNLTPGTAEPVGDAVRVDGWMRAEEARDGWGAYYLAVRTEYTVVHPVARPGDAVSVRLVTSHRGEVGFHDTGDGALEAWPRWWRFVAPAHCLEQHTFTPAFPDEFTGGERPGGAPLDPYDLEETGGARECGAVQDT</sequence>
<organism evidence="3 4">
    <name type="scientific">Nocardiopsis alborubida</name>
    <dbReference type="NCBI Taxonomy" id="146802"/>
    <lineage>
        <taxon>Bacteria</taxon>
        <taxon>Bacillati</taxon>
        <taxon>Actinomycetota</taxon>
        <taxon>Actinomycetes</taxon>
        <taxon>Streptosporangiales</taxon>
        <taxon>Nocardiopsidaceae</taxon>
        <taxon>Nocardiopsis</taxon>
    </lineage>
</organism>
<protein>
    <recommendedName>
        <fullName evidence="5">Lipoprotein</fullName>
    </recommendedName>
</protein>
<keyword evidence="4" id="KW-1185">Reference proteome</keyword>
<evidence type="ECO:0000313" key="4">
    <source>
        <dbReference type="Proteomes" id="UP000553209"/>
    </source>
</evidence>
<evidence type="ECO:0000313" key="3">
    <source>
        <dbReference type="EMBL" id="NKZ00364.1"/>
    </source>
</evidence>
<dbReference type="Proteomes" id="UP000553209">
    <property type="component" value="Unassembled WGS sequence"/>
</dbReference>
<evidence type="ECO:0000256" key="2">
    <source>
        <dbReference type="SAM" id="SignalP"/>
    </source>
</evidence>
<feature type="region of interest" description="Disordered" evidence="1">
    <location>
        <begin position="43"/>
        <end position="72"/>
    </location>
</feature>
<evidence type="ECO:0008006" key="5">
    <source>
        <dbReference type="Google" id="ProtNLM"/>
    </source>
</evidence>
<keyword evidence="2" id="KW-0732">Signal</keyword>
<dbReference type="EMBL" id="JAAXPG010000023">
    <property type="protein sequence ID" value="NKZ00364.1"/>
    <property type="molecule type" value="Genomic_DNA"/>
</dbReference>